<comment type="caution">
    <text evidence="2">The sequence shown here is derived from an EMBL/GenBank/DDBJ whole genome shotgun (WGS) entry which is preliminary data.</text>
</comment>
<feature type="compositionally biased region" description="Pro residues" evidence="1">
    <location>
        <begin position="42"/>
        <end position="56"/>
    </location>
</feature>
<reference evidence="2" key="1">
    <citation type="submission" date="2016-10" db="EMBL/GenBank/DDBJ databases">
        <authorList>
            <person name="Benchimol M."/>
            <person name="Almeida L.G."/>
            <person name="Vasconcelos A.T."/>
            <person name="Perreira-Neves A."/>
            <person name="Rosa I.A."/>
            <person name="Tasca T."/>
            <person name="Bogo M.R."/>
            <person name="de Souza W."/>
        </authorList>
    </citation>
    <scope>NUCLEOTIDE SEQUENCE [LARGE SCALE GENOMIC DNA]</scope>
    <source>
        <strain evidence="2">K</strain>
    </source>
</reference>
<protein>
    <submittedName>
        <fullName evidence="2">Uncharacterized protein</fullName>
    </submittedName>
</protein>
<gene>
    <name evidence="2" type="ORF">TRFO_07342</name>
</gene>
<dbReference type="RefSeq" id="XP_068354931.1">
    <property type="nucleotide sequence ID" value="XM_068493621.1"/>
</dbReference>
<evidence type="ECO:0000313" key="2">
    <source>
        <dbReference type="EMBL" id="OHT01795.1"/>
    </source>
</evidence>
<proteinExistence type="predicted"/>
<evidence type="ECO:0000313" key="3">
    <source>
        <dbReference type="Proteomes" id="UP000179807"/>
    </source>
</evidence>
<dbReference type="VEuPathDB" id="TrichDB:TRFO_07342"/>
<dbReference type="Proteomes" id="UP000179807">
    <property type="component" value="Unassembled WGS sequence"/>
</dbReference>
<keyword evidence="3" id="KW-1185">Reference proteome</keyword>
<feature type="region of interest" description="Disordered" evidence="1">
    <location>
        <begin position="37"/>
        <end position="56"/>
    </location>
</feature>
<dbReference type="AlphaFoldDB" id="A0A1J4JRY3"/>
<dbReference type="EMBL" id="MLAK01000893">
    <property type="protein sequence ID" value="OHT01795.1"/>
    <property type="molecule type" value="Genomic_DNA"/>
</dbReference>
<sequence length="95" mass="10505">MRDSICERNDELNDNLNVNDNAGAIFNEYDDVLPPQIQQNAPKPPQAPVMPMQPPVQPPIIGQTLIPPVMGASANSYISAANQVPFLFHNQQIRQ</sequence>
<organism evidence="2 3">
    <name type="scientific">Tritrichomonas foetus</name>
    <dbReference type="NCBI Taxonomy" id="1144522"/>
    <lineage>
        <taxon>Eukaryota</taxon>
        <taxon>Metamonada</taxon>
        <taxon>Parabasalia</taxon>
        <taxon>Tritrichomonadida</taxon>
        <taxon>Tritrichomonadidae</taxon>
        <taxon>Tritrichomonas</taxon>
    </lineage>
</organism>
<dbReference type="GeneID" id="94828325"/>
<name>A0A1J4JRY3_9EUKA</name>
<accession>A0A1J4JRY3</accession>
<evidence type="ECO:0000256" key="1">
    <source>
        <dbReference type="SAM" id="MobiDB-lite"/>
    </source>
</evidence>